<dbReference type="SUPFAM" id="SSF52374">
    <property type="entry name" value="Nucleotidylyl transferase"/>
    <property type="match status" value="1"/>
</dbReference>
<keyword evidence="12" id="KW-1185">Reference proteome</keyword>
<evidence type="ECO:0000256" key="4">
    <source>
        <dbReference type="ARBA" id="ARBA00022840"/>
    </source>
</evidence>
<feature type="region of interest" description="Disordered" evidence="9">
    <location>
        <begin position="401"/>
        <end position="426"/>
    </location>
</feature>
<dbReference type="FunFam" id="1.10.240.10:FF:000001">
    <property type="entry name" value="Tyrosine--tRNA ligase"/>
    <property type="match status" value="1"/>
</dbReference>
<accession>A0A8H7T8G0</accession>
<dbReference type="Proteomes" id="UP000664132">
    <property type="component" value="Unassembled WGS sequence"/>
</dbReference>
<evidence type="ECO:0000256" key="6">
    <source>
        <dbReference type="ARBA" id="ARBA00023146"/>
    </source>
</evidence>
<dbReference type="OrthoDB" id="337870at2759"/>
<keyword evidence="2 8" id="KW-0436">Ligase</keyword>
<dbReference type="GO" id="GO:0004831">
    <property type="term" value="F:tyrosine-tRNA ligase activity"/>
    <property type="evidence" value="ECO:0007669"/>
    <property type="project" value="UniProtKB-EC"/>
</dbReference>
<gene>
    <name evidence="11" type="ORF">IFR04_010045</name>
</gene>
<dbReference type="GO" id="GO:0006437">
    <property type="term" value="P:tyrosyl-tRNA aminoacylation"/>
    <property type="evidence" value="ECO:0007669"/>
    <property type="project" value="InterPro"/>
</dbReference>
<evidence type="ECO:0000313" key="12">
    <source>
        <dbReference type="Proteomes" id="UP000664132"/>
    </source>
</evidence>
<dbReference type="GO" id="GO:0005739">
    <property type="term" value="C:mitochondrion"/>
    <property type="evidence" value="ECO:0007669"/>
    <property type="project" value="TreeGrafter"/>
</dbReference>
<keyword evidence="5 8" id="KW-0648">Protein biosynthesis</keyword>
<evidence type="ECO:0000313" key="11">
    <source>
        <dbReference type="EMBL" id="KAG4416790.1"/>
    </source>
</evidence>
<evidence type="ECO:0000256" key="2">
    <source>
        <dbReference type="ARBA" id="ARBA00022598"/>
    </source>
</evidence>
<dbReference type="PRINTS" id="PR01040">
    <property type="entry name" value="TRNASYNTHTYR"/>
</dbReference>
<dbReference type="EC" id="6.1.1.1" evidence="8"/>
<dbReference type="NCBIfam" id="TIGR00234">
    <property type="entry name" value="tyrS"/>
    <property type="match status" value="1"/>
</dbReference>
<keyword evidence="3 8" id="KW-0547">Nucleotide-binding</keyword>
<dbReference type="Pfam" id="PF00579">
    <property type="entry name" value="tRNA-synt_1b"/>
    <property type="match status" value="1"/>
</dbReference>
<comment type="caution">
    <text evidence="11">The sequence shown here is derived from an EMBL/GenBank/DDBJ whole genome shotgun (WGS) entry which is preliminary data.</text>
</comment>
<dbReference type="InterPro" id="IPR014729">
    <property type="entry name" value="Rossmann-like_a/b/a_fold"/>
</dbReference>
<dbReference type="PANTHER" id="PTHR11766">
    <property type="entry name" value="TYROSYL-TRNA SYNTHETASE"/>
    <property type="match status" value="1"/>
</dbReference>
<dbReference type="PANTHER" id="PTHR11766:SF0">
    <property type="entry name" value="TYROSINE--TRNA LIGASE, MITOCHONDRIAL"/>
    <property type="match status" value="1"/>
</dbReference>
<dbReference type="EMBL" id="JAFJYH010000174">
    <property type="protein sequence ID" value="KAG4416790.1"/>
    <property type="molecule type" value="Genomic_DNA"/>
</dbReference>
<name>A0A8H7T8G0_9HELO</name>
<evidence type="ECO:0000259" key="10">
    <source>
        <dbReference type="Pfam" id="PF16714"/>
    </source>
</evidence>
<evidence type="ECO:0000256" key="9">
    <source>
        <dbReference type="SAM" id="MobiDB-lite"/>
    </source>
</evidence>
<dbReference type="InterPro" id="IPR002307">
    <property type="entry name" value="Tyr-tRNA-ligase"/>
</dbReference>
<evidence type="ECO:0000256" key="3">
    <source>
        <dbReference type="ARBA" id="ARBA00022741"/>
    </source>
</evidence>
<evidence type="ECO:0000256" key="7">
    <source>
        <dbReference type="ARBA" id="ARBA00048248"/>
    </source>
</evidence>
<dbReference type="CDD" id="cd00805">
    <property type="entry name" value="TyrRS_core"/>
    <property type="match status" value="1"/>
</dbReference>
<dbReference type="GO" id="GO:0005524">
    <property type="term" value="F:ATP binding"/>
    <property type="evidence" value="ECO:0007669"/>
    <property type="project" value="UniProtKB-KW"/>
</dbReference>
<dbReference type="InterPro" id="IPR032005">
    <property type="entry name" value="TyrRSs_C"/>
</dbReference>
<proteinExistence type="inferred from homology"/>
<dbReference type="FunFam" id="3.40.50.620:FF:000227">
    <property type="entry name" value="Tyrosine--tRNA ligase"/>
    <property type="match status" value="1"/>
</dbReference>
<dbReference type="PROSITE" id="PS00178">
    <property type="entry name" value="AA_TRNA_LIGASE_I"/>
    <property type="match status" value="1"/>
</dbReference>
<evidence type="ECO:0000256" key="8">
    <source>
        <dbReference type="RuleBase" id="RU361234"/>
    </source>
</evidence>
<organism evidence="11 12">
    <name type="scientific">Cadophora malorum</name>
    <dbReference type="NCBI Taxonomy" id="108018"/>
    <lineage>
        <taxon>Eukaryota</taxon>
        <taxon>Fungi</taxon>
        <taxon>Dikarya</taxon>
        <taxon>Ascomycota</taxon>
        <taxon>Pezizomycotina</taxon>
        <taxon>Leotiomycetes</taxon>
        <taxon>Helotiales</taxon>
        <taxon>Ploettnerulaceae</taxon>
        <taxon>Cadophora</taxon>
    </lineage>
</organism>
<keyword evidence="4 8" id="KW-0067">ATP-binding</keyword>
<feature type="compositionally biased region" description="Basic and acidic residues" evidence="9">
    <location>
        <begin position="401"/>
        <end position="410"/>
    </location>
</feature>
<evidence type="ECO:0000256" key="1">
    <source>
        <dbReference type="ARBA" id="ARBA00005594"/>
    </source>
</evidence>
<dbReference type="InterPro" id="IPR024088">
    <property type="entry name" value="Tyr-tRNA-ligase_bac-type"/>
</dbReference>
<dbReference type="GO" id="GO:0003723">
    <property type="term" value="F:RNA binding"/>
    <property type="evidence" value="ECO:0007669"/>
    <property type="project" value="InterPro"/>
</dbReference>
<dbReference type="InterPro" id="IPR002305">
    <property type="entry name" value="aa-tRNA-synth_Ic"/>
</dbReference>
<dbReference type="GO" id="GO:0005829">
    <property type="term" value="C:cytosol"/>
    <property type="evidence" value="ECO:0007669"/>
    <property type="project" value="TreeGrafter"/>
</dbReference>
<reference evidence="11" key="1">
    <citation type="submission" date="2021-02" db="EMBL/GenBank/DDBJ databases">
        <title>Genome sequence Cadophora malorum strain M34.</title>
        <authorList>
            <person name="Stefanovic E."/>
            <person name="Vu D."/>
            <person name="Scully C."/>
            <person name="Dijksterhuis J."/>
            <person name="Roader J."/>
            <person name="Houbraken J."/>
        </authorList>
    </citation>
    <scope>NUCLEOTIDE SEQUENCE</scope>
    <source>
        <strain evidence="11">M34</strain>
    </source>
</reference>
<keyword evidence="6 8" id="KW-0030">Aminoacyl-tRNA synthetase</keyword>
<feature type="compositionally biased region" description="Basic and acidic residues" evidence="9">
    <location>
        <begin position="612"/>
        <end position="623"/>
    </location>
</feature>
<feature type="region of interest" description="Disordered" evidence="9">
    <location>
        <begin position="597"/>
        <end position="623"/>
    </location>
</feature>
<feature type="domain" description="Tyrosyl-tRNA synthetase C-terminal" evidence="10">
    <location>
        <begin position="432"/>
        <end position="551"/>
    </location>
</feature>
<dbReference type="Gene3D" id="1.10.240.10">
    <property type="entry name" value="Tyrosyl-Transfer RNA Synthetase"/>
    <property type="match status" value="1"/>
</dbReference>
<protein>
    <recommendedName>
        <fullName evidence="8">Tyrosine--tRNA ligase</fullName>
        <ecNumber evidence="8">6.1.1.1</ecNumber>
    </recommendedName>
    <alternativeName>
        <fullName evidence="8">Tyrosyl-tRNA synthetase</fullName>
    </alternativeName>
</protein>
<evidence type="ECO:0000256" key="5">
    <source>
        <dbReference type="ARBA" id="ARBA00022917"/>
    </source>
</evidence>
<dbReference type="Pfam" id="PF16714">
    <property type="entry name" value="TyrRSs_C"/>
    <property type="match status" value="1"/>
</dbReference>
<dbReference type="Gene3D" id="3.40.50.620">
    <property type="entry name" value="HUPs"/>
    <property type="match status" value="1"/>
</dbReference>
<comment type="catalytic activity">
    <reaction evidence="7 8">
        <text>tRNA(Tyr) + L-tyrosine + ATP = L-tyrosyl-tRNA(Tyr) + AMP + diphosphate + H(+)</text>
        <dbReference type="Rhea" id="RHEA:10220"/>
        <dbReference type="Rhea" id="RHEA-COMP:9706"/>
        <dbReference type="Rhea" id="RHEA-COMP:9707"/>
        <dbReference type="ChEBI" id="CHEBI:15378"/>
        <dbReference type="ChEBI" id="CHEBI:30616"/>
        <dbReference type="ChEBI" id="CHEBI:33019"/>
        <dbReference type="ChEBI" id="CHEBI:58315"/>
        <dbReference type="ChEBI" id="CHEBI:78442"/>
        <dbReference type="ChEBI" id="CHEBI:78536"/>
        <dbReference type="ChEBI" id="CHEBI:456215"/>
        <dbReference type="EC" id="6.1.1.1"/>
    </reaction>
</comment>
<comment type="similarity">
    <text evidence="1 8">Belongs to the class-I aminoacyl-tRNA synthetase family.</text>
</comment>
<dbReference type="AlphaFoldDB" id="A0A8H7T8G0"/>
<sequence>MASPSLFRRSARPDLYVCASCALQASRSPTTTARRWIGMKYLAKVANAEAEWQEKASKIKAGKQKSMLTILEERGLVNTITGDRDALDYYMTQKRVGAYVGIDPTAASLHVGHLLPLMSLFWMYVHGYHTVSLLGGATAKIGDPTDRLTTREMEPGAVRTANMARMHFQLKKLWLNVEQYGRKYDYKWEWSWHRELINNNAWWNKLPMLEVLQVLGPGMRLGSMLARDTVKNKMSKGDGMSYAEFSYPLMQAWDWWYMFHTKGINMQIGGSDQYGNITAGIDAIKYIKAHHPNPVTRNEAMAVGHPWGFTTPLLTTASGQKFGKSAGNAVWLDIEQMSSYDLYGFFLRTPDADVSKYLKLFTFMPVEQIETLVNEHMQSPSQRKAQHKLAREFVELVHGPHEAKESETQHRLLHNSGGSTPESDTDAKAGITTMNNRPQVNIQLPRSLIYQKSIGKILHAAGIADSASQGHRLVNVAGAYIGGPPHSKKEPMNDGMVSWSTIKNWLPEETKLYLIHGDLLLFRKGKHHIRIVQVVSDEEYALSRQVYPGMDKHWRNGVLRALRAKESVTQAEREAIESILGEDGILGSDKFIENNVAQTPEIDTVETPEALPKTKKEESSGSV</sequence>
<dbReference type="InterPro" id="IPR001412">
    <property type="entry name" value="aa-tRNA-synth_I_CS"/>
</dbReference>